<feature type="compositionally biased region" description="Pro residues" evidence="3">
    <location>
        <begin position="33"/>
        <end position="43"/>
    </location>
</feature>
<feature type="region of interest" description="Disordered" evidence="3">
    <location>
        <begin position="23"/>
        <end position="47"/>
    </location>
</feature>
<dbReference type="EMBL" id="JANUGW010000019">
    <property type="protein sequence ID" value="MCS0584209.1"/>
    <property type="molecule type" value="Genomic_DNA"/>
</dbReference>
<feature type="signal peptide" evidence="4">
    <location>
        <begin position="1"/>
        <end position="21"/>
    </location>
</feature>
<dbReference type="PANTHER" id="PTHR10963">
    <property type="entry name" value="GLYCOSYL HYDROLASE-RELATED"/>
    <property type="match status" value="1"/>
</dbReference>
<dbReference type="PANTHER" id="PTHR10963:SF55">
    <property type="entry name" value="GLYCOSIDE HYDROLASE FAMILY 16 PROTEIN"/>
    <property type="match status" value="1"/>
</dbReference>
<keyword evidence="2" id="KW-0378">Hydrolase</keyword>
<dbReference type="Pfam" id="PF02018">
    <property type="entry name" value="CBM_4_9"/>
    <property type="match status" value="2"/>
</dbReference>
<comment type="caution">
    <text evidence="6">The sequence shown here is derived from an EMBL/GenBank/DDBJ whole genome shotgun (WGS) entry which is preliminary data.</text>
</comment>
<dbReference type="RefSeq" id="WP_258818771.1">
    <property type="nucleotide sequence ID" value="NZ_JANUGW010000019.1"/>
</dbReference>
<proteinExistence type="inferred from homology"/>
<evidence type="ECO:0000313" key="7">
    <source>
        <dbReference type="Proteomes" id="UP001204151"/>
    </source>
</evidence>
<evidence type="ECO:0000256" key="4">
    <source>
        <dbReference type="SAM" id="SignalP"/>
    </source>
</evidence>
<feature type="chain" id="PRO_5046939842" evidence="4">
    <location>
        <begin position="22"/>
        <end position="667"/>
    </location>
</feature>
<name>A0ABT1ZX62_9BURK</name>
<evidence type="ECO:0000313" key="6">
    <source>
        <dbReference type="EMBL" id="MCS0584209.1"/>
    </source>
</evidence>
<comment type="similarity">
    <text evidence="1">Belongs to the glycosyl hydrolase 16 family.</text>
</comment>
<evidence type="ECO:0000256" key="3">
    <source>
        <dbReference type="SAM" id="MobiDB-lite"/>
    </source>
</evidence>
<dbReference type="CDD" id="cd08023">
    <property type="entry name" value="GH16_laminarinase_like"/>
    <property type="match status" value="1"/>
</dbReference>
<keyword evidence="7" id="KW-1185">Reference proteome</keyword>
<dbReference type="Gene3D" id="2.60.120.260">
    <property type="entry name" value="Galactose-binding domain-like"/>
    <property type="match status" value="2"/>
</dbReference>
<evidence type="ECO:0000256" key="1">
    <source>
        <dbReference type="ARBA" id="ARBA00006865"/>
    </source>
</evidence>
<feature type="domain" description="GH16" evidence="5">
    <location>
        <begin position="34"/>
        <end position="314"/>
    </location>
</feature>
<dbReference type="InterPro" id="IPR013320">
    <property type="entry name" value="ConA-like_dom_sf"/>
</dbReference>
<protein>
    <submittedName>
        <fullName evidence="6">Carbohydrate binding domain-containing protein</fullName>
    </submittedName>
</protein>
<dbReference type="InterPro" id="IPR050546">
    <property type="entry name" value="Glycosyl_Hydrlase_16"/>
</dbReference>
<sequence length="667" mass="71202">MLRYKNIFTTIGIALALGACGGSGHGSSATTPTPDPTPTPTPTPSSTVVWSDEFDGTSLDGTKWVYQLGNGANTGNAGWGNNELEYYTDRPENVRVEGGNLIITARKEQFVGTAAGGNEGQTFAWTSGRIRSSGKFSRTYGKIEFRAKLPVGKGFWPAVWMLPEDHVGNPYASWAANGEIDIMEGMGSKPTTVVQTLHYGGMWPHNVYTANNAAVAGSGVSEWHTYTLEWRSNEIKWSIDGVVTSTQTKWWSSNANPPAADADLNAWPAPFDKPFYVLINLAVGGNFDGNPDAATADKGEMVIDYIRWSALADEKRDPGPRPAMTYPWTPVNTVARPAINGNFIYNPSFDWTSSNTVVTQNPTAQTIDGATNSYFWNLFKLNGDATASNDNGAIKIDVTNPGTDVWNVQLQQNSVPLTQGRKYRLSFDARASTNRTITYTVGAGQDRNFESYAGGDQTAALTTGSQTFTRTFDMLSNTNNGARVVFNLANAGINSVWIDNVALEDVGAADASSGPAPGVNILKNGDFSSDLAPNWTVWSNPNTGLDASVVNGSAQLAISHVDPANNWHVQLNQVNVALTKGVSYTLTFKGSASTAKTVGIVIGENGGSYARYLDATAALTPTAGTFTYTFTAPVTNAAAQLQVLGAVGPAGDNYTLTFDDFNLVANP</sequence>
<accession>A0ABT1ZX62</accession>
<dbReference type="PROSITE" id="PS51257">
    <property type="entry name" value="PROKAR_LIPOPROTEIN"/>
    <property type="match status" value="1"/>
</dbReference>
<organism evidence="6 7">
    <name type="scientific">Massilia pinisoli</name>
    <dbReference type="NCBI Taxonomy" id="1772194"/>
    <lineage>
        <taxon>Bacteria</taxon>
        <taxon>Pseudomonadati</taxon>
        <taxon>Pseudomonadota</taxon>
        <taxon>Betaproteobacteria</taxon>
        <taxon>Burkholderiales</taxon>
        <taxon>Oxalobacteraceae</taxon>
        <taxon>Telluria group</taxon>
        <taxon>Massilia</taxon>
    </lineage>
</organism>
<dbReference type="InterPro" id="IPR003305">
    <property type="entry name" value="CenC_carb-bd"/>
</dbReference>
<dbReference type="SUPFAM" id="SSF49785">
    <property type="entry name" value="Galactose-binding domain-like"/>
    <property type="match status" value="2"/>
</dbReference>
<dbReference type="SUPFAM" id="SSF49899">
    <property type="entry name" value="Concanavalin A-like lectins/glucanases"/>
    <property type="match status" value="1"/>
</dbReference>
<dbReference type="Pfam" id="PF00722">
    <property type="entry name" value="Glyco_hydro_16"/>
    <property type="match status" value="1"/>
</dbReference>
<gene>
    <name evidence="6" type="ORF">NX784_21670</name>
</gene>
<reference evidence="6 7" key="1">
    <citation type="submission" date="2022-08" db="EMBL/GenBank/DDBJ databases">
        <title>Reclassification of Massilia species as members of the genera Telluria, Duganella, Pseudoduganella, Mokoshia gen. nov. and Zemynaea gen. nov. using orthogonal and non-orthogonal genome-based approaches.</title>
        <authorList>
            <person name="Bowman J.P."/>
        </authorList>
    </citation>
    <scope>NUCLEOTIDE SEQUENCE [LARGE SCALE GENOMIC DNA]</scope>
    <source>
        <strain evidence="6 7">JCM 31316</strain>
    </source>
</reference>
<dbReference type="InterPro" id="IPR000757">
    <property type="entry name" value="Beta-glucanase-like"/>
</dbReference>
<evidence type="ECO:0000256" key="2">
    <source>
        <dbReference type="ARBA" id="ARBA00022801"/>
    </source>
</evidence>
<dbReference type="PROSITE" id="PS51762">
    <property type="entry name" value="GH16_2"/>
    <property type="match status" value="1"/>
</dbReference>
<keyword evidence="4" id="KW-0732">Signal</keyword>
<evidence type="ECO:0000259" key="5">
    <source>
        <dbReference type="PROSITE" id="PS51762"/>
    </source>
</evidence>
<dbReference type="Proteomes" id="UP001204151">
    <property type="component" value="Unassembled WGS sequence"/>
</dbReference>
<dbReference type="InterPro" id="IPR008979">
    <property type="entry name" value="Galactose-bd-like_sf"/>
</dbReference>
<dbReference type="Gene3D" id="2.60.120.200">
    <property type="match status" value="1"/>
</dbReference>